<reference evidence="2 3" key="1">
    <citation type="journal article" date="2020" name="Nat. Commun.">
        <title>Genome of Tripterygium wilfordii and identification of cytochrome P450 involved in triptolide biosynthesis.</title>
        <authorList>
            <person name="Tu L."/>
            <person name="Su P."/>
            <person name="Zhang Z."/>
            <person name="Gao L."/>
            <person name="Wang J."/>
            <person name="Hu T."/>
            <person name="Zhou J."/>
            <person name="Zhang Y."/>
            <person name="Zhao Y."/>
            <person name="Liu Y."/>
            <person name="Song Y."/>
            <person name="Tong Y."/>
            <person name="Lu Y."/>
            <person name="Yang J."/>
            <person name="Xu C."/>
            <person name="Jia M."/>
            <person name="Peters R.J."/>
            <person name="Huang L."/>
            <person name="Gao W."/>
        </authorList>
    </citation>
    <scope>NUCLEOTIDE SEQUENCE [LARGE SCALE GENOMIC DNA]</scope>
    <source>
        <strain evidence="3">cv. XIE 37</strain>
        <tissue evidence="2">Leaf</tissue>
    </source>
</reference>
<keyword evidence="1" id="KW-0472">Membrane</keyword>
<dbReference type="InParanoid" id="A0A7J7BYS9"/>
<dbReference type="Proteomes" id="UP000593562">
    <property type="component" value="Unassembled WGS sequence"/>
</dbReference>
<dbReference type="EMBL" id="JAAARO010000022">
    <property type="protein sequence ID" value="KAF5726988.1"/>
    <property type="molecule type" value="Genomic_DNA"/>
</dbReference>
<keyword evidence="1" id="KW-1133">Transmembrane helix</keyword>
<accession>A0A7J7BYS9</accession>
<sequence length="115" mass="13047">MGAERCYGSFHRVGIEGSNIGASMFIRRGIGAAEPQDNCCINIYINNNVQGVSNSVLVGSEVKMRDPGVSLSFEDVVLDERWLRSKRRSWRDYSFCVMLLFSFVFLILLLMLLFI</sequence>
<dbReference type="FunCoup" id="A0A7J7BYS9">
    <property type="interactions" value="22"/>
</dbReference>
<gene>
    <name evidence="2" type="ORF">HS088_TW22G00674</name>
</gene>
<comment type="caution">
    <text evidence="2">The sequence shown here is derived from an EMBL/GenBank/DDBJ whole genome shotgun (WGS) entry which is preliminary data.</text>
</comment>
<name>A0A7J7BYS9_TRIWF</name>
<evidence type="ECO:0000313" key="3">
    <source>
        <dbReference type="Proteomes" id="UP000593562"/>
    </source>
</evidence>
<evidence type="ECO:0000313" key="2">
    <source>
        <dbReference type="EMBL" id="KAF5726988.1"/>
    </source>
</evidence>
<evidence type="ECO:0000256" key="1">
    <source>
        <dbReference type="SAM" id="Phobius"/>
    </source>
</evidence>
<organism evidence="2 3">
    <name type="scientific">Tripterygium wilfordii</name>
    <name type="common">Thunder God vine</name>
    <dbReference type="NCBI Taxonomy" id="458696"/>
    <lineage>
        <taxon>Eukaryota</taxon>
        <taxon>Viridiplantae</taxon>
        <taxon>Streptophyta</taxon>
        <taxon>Embryophyta</taxon>
        <taxon>Tracheophyta</taxon>
        <taxon>Spermatophyta</taxon>
        <taxon>Magnoliopsida</taxon>
        <taxon>eudicotyledons</taxon>
        <taxon>Gunneridae</taxon>
        <taxon>Pentapetalae</taxon>
        <taxon>rosids</taxon>
        <taxon>fabids</taxon>
        <taxon>Celastrales</taxon>
        <taxon>Celastraceae</taxon>
        <taxon>Tripterygium</taxon>
    </lineage>
</organism>
<dbReference type="AlphaFoldDB" id="A0A7J7BYS9"/>
<feature type="transmembrane region" description="Helical" evidence="1">
    <location>
        <begin position="93"/>
        <end position="114"/>
    </location>
</feature>
<keyword evidence="3" id="KW-1185">Reference proteome</keyword>
<protein>
    <submittedName>
        <fullName evidence="2">Uncharacterized protein</fullName>
    </submittedName>
</protein>
<proteinExistence type="predicted"/>
<keyword evidence="1" id="KW-0812">Transmembrane</keyword>